<dbReference type="Pfam" id="PF00275">
    <property type="entry name" value="EPSP_synthase"/>
    <property type="match status" value="1"/>
</dbReference>
<evidence type="ECO:0000256" key="6">
    <source>
        <dbReference type="ARBA" id="ARBA00022960"/>
    </source>
</evidence>
<keyword evidence="6 13" id="KW-0133">Cell shape</keyword>
<comment type="pathway">
    <text evidence="2 13">Cell wall biogenesis; peptidoglycan biosynthesis.</text>
</comment>
<dbReference type="SUPFAM" id="SSF55205">
    <property type="entry name" value="EPT/RTPC-like"/>
    <property type="match status" value="1"/>
</dbReference>
<evidence type="ECO:0000256" key="2">
    <source>
        <dbReference type="ARBA" id="ARBA00004752"/>
    </source>
</evidence>
<dbReference type="GO" id="GO:0019277">
    <property type="term" value="P:UDP-N-acetylgalactosamine biosynthetic process"/>
    <property type="evidence" value="ECO:0007669"/>
    <property type="project" value="InterPro"/>
</dbReference>
<comment type="subcellular location">
    <subcellularLocation>
        <location evidence="1 13">Cytoplasm</location>
    </subcellularLocation>
</comment>
<dbReference type="EMBL" id="QOPD01000002">
    <property type="protein sequence ID" value="RCL38727.1"/>
    <property type="molecule type" value="Genomic_DNA"/>
</dbReference>
<keyword evidence="8 13" id="KW-0131">Cell cycle</keyword>
<sequence length="420" mass="45525">MERLIIKGGNQLHGEVECSGAKNAGLPILASTILFDDPVSIFNLPHLKDISTMLELLNSMGSVIRFEEDDGIEIDSSSIDNPEARYELVKTMRASVLVMGPLLAKYGKAKISQPGGCNIGTRPIDFHLAGLQQMGANITTDSKFIYLEAENLKATHFKFPKISVTGTENLIMASIFCDGTTTLENCAREPEVEDLINFLNSSGAKISRTDDATVIIEGVAALNRNNWSILPDRIEAGTYLVAGAITNGHVKVNGIQPSLLEPIIEKFKEMGAFINTGKDFVEIDATLTDLKACNISTEPFPGFPTDMQAQFMALNTISKGESTIVENVFENRFQHVVELKKMGADISLNGSTAYISGVANLVGSSVIASDLRASASLVLAGLVGKNRTEIENIFHIDRGYECIEEKLNKLGAEIIREPVV</sequence>
<feature type="modified residue" description="2-(S-cysteinyl)pyruvic acid O-phosphothioketal" evidence="13">
    <location>
        <position position="117"/>
    </location>
</feature>
<dbReference type="HAMAP" id="MF_00111">
    <property type="entry name" value="MurA"/>
    <property type="match status" value="1"/>
</dbReference>
<keyword evidence="3 13" id="KW-0963">Cytoplasm</keyword>
<dbReference type="GO" id="GO:0071555">
    <property type="term" value="P:cell wall organization"/>
    <property type="evidence" value="ECO:0007669"/>
    <property type="project" value="UniProtKB-KW"/>
</dbReference>
<evidence type="ECO:0000256" key="5">
    <source>
        <dbReference type="ARBA" id="ARBA00022679"/>
    </source>
</evidence>
<dbReference type="InterPro" id="IPR050068">
    <property type="entry name" value="MurA_subfamily"/>
</dbReference>
<keyword evidence="5 13" id="KW-0808">Transferase</keyword>
<protein>
    <recommendedName>
        <fullName evidence="13">UDP-N-acetylglucosamine 1-carboxyvinyltransferase</fullName>
        <ecNumber evidence="13">2.5.1.7</ecNumber>
    </recommendedName>
    <alternativeName>
        <fullName evidence="13">Enoylpyruvate transferase</fullName>
    </alternativeName>
    <alternativeName>
        <fullName evidence="13">UDP-N-acetylglucosamine enolpyruvyl transferase</fullName>
        <shortName evidence="13">EPT</shortName>
    </alternativeName>
</protein>
<evidence type="ECO:0000256" key="12">
    <source>
        <dbReference type="ARBA" id="ARBA00047527"/>
    </source>
</evidence>
<dbReference type="GO" id="GO:0008360">
    <property type="term" value="P:regulation of cell shape"/>
    <property type="evidence" value="ECO:0007669"/>
    <property type="project" value="UniProtKB-KW"/>
</dbReference>
<dbReference type="Proteomes" id="UP000252147">
    <property type="component" value="Unassembled WGS sequence"/>
</dbReference>
<dbReference type="AlphaFoldDB" id="A0A368BPD0"/>
<comment type="catalytic activity">
    <reaction evidence="12 13">
        <text>phosphoenolpyruvate + UDP-N-acetyl-alpha-D-glucosamine = UDP-N-acetyl-3-O-(1-carboxyvinyl)-alpha-D-glucosamine + phosphate</text>
        <dbReference type="Rhea" id="RHEA:18681"/>
        <dbReference type="ChEBI" id="CHEBI:43474"/>
        <dbReference type="ChEBI" id="CHEBI:57705"/>
        <dbReference type="ChEBI" id="CHEBI:58702"/>
        <dbReference type="ChEBI" id="CHEBI:68483"/>
        <dbReference type="EC" id="2.5.1.7"/>
    </reaction>
</comment>
<dbReference type="PANTHER" id="PTHR43783:SF1">
    <property type="entry name" value="UDP-N-ACETYLGLUCOSAMINE 1-CARBOXYVINYLTRANSFERASE"/>
    <property type="match status" value="1"/>
</dbReference>
<keyword evidence="4 13" id="KW-0132">Cell division</keyword>
<feature type="active site" description="Proton donor" evidence="13">
    <location>
        <position position="117"/>
    </location>
</feature>
<evidence type="ECO:0000256" key="1">
    <source>
        <dbReference type="ARBA" id="ARBA00004496"/>
    </source>
</evidence>
<dbReference type="NCBIfam" id="TIGR01072">
    <property type="entry name" value="murA"/>
    <property type="match status" value="1"/>
</dbReference>
<dbReference type="InterPro" id="IPR036968">
    <property type="entry name" value="Enolpyruvate_Tfrase_sf"/>
</dbReference>
<organism evidence="15 16">
    <name type="scientific">SAR86 cluster bacterium</name>
    <dbReference type="NCBI Taxonomy" id="2030880"/>
    <lineage>
        <taxon>Bacteria</taxon>
        <taxon>Pseudomonadati</taxon>
        <taxon>Pseudomonadota</taxon>
        <taxon>Gammaproteobacteria</taxon>
        <taxon>SAR86 cluster</taxon>
    </lineage>
</organism>
<evidence type="ECO:0000256" key="13">
    <source>
        <dbReference type="HAMAP-Rule" id="MF_00111"/>
    </source>
</evidence>
<comment type="function">
    <text evidence="13">Cell wall formation. Adds enolpyruvyl to UDP-N-acetylglucosamine.</text>
</comment>
<dbReference type="EC" id="2.5.1.7" evidence="13"/>
<evidence type="ECO:0000256" key="10">
    <source>
        <dbReference type="ARBA" id="ARBA00023317"/>
    </source>
</evidence>
<keyword evidence="10 13" id="KW-0670">Pyruvate</keyword>
<keyword evidence="9 13" id="KW-0961">Cell wall biogenesis/degradation</keyword>
<feature type="binding site" evidence="13">
    <location>
        <position position="306"/>
    </location>
    <ligand>
        <name>UDP-N-acetyl-alpha-D-glucosamine</name>
        <dbReference type="ChEBI" id="CHEBI:57705"/>
    </ligand>
</feature>
<dbReference type="CDD" id="cd01555">
    <property type="entry name" value="UdpNAET"/>
    <property type="match status" value="1"/>
</dbReference>
<comment type="caution">
    <text evidence="13">Lacks conserved residue(s) required for the propagation of feature annotation.</text>
</comment>
<dbReference type="NCBIfam" id="NF006873">
    <property type="entry name" value="PRK09369.1"/>
    <property type="match status" value="1"/>
</dbReference>
<dbReference type="GO" id="GO:0051301">
    <property type="term" value="P:cell division"/>
    <property type="evidence" value="ECO:0007669"/>
    <property type="project" value="UniProtKB-KW"/>
</dbReference>
<evidence type="ECO:0000256" key="4">
    <source>
        <dbReference type="ARBA" id="ARBA00022618"/>
    </source>
</evidence>
<dbReference type="InterPro" id="IPR005750">
    <property type="entry name" value="UDP_GlcNAc_COvinyl_MurA"/>
</dbReference>
<accession>A0A368BPD0</accession>
<dbReference type="InterPro" id="IPR001986">
    <property type="entry name" value="Enolpyruvate_Tfrase_dom"/>
</dbReference>
<name>A0A368BPD0_9GAMM</name>
<evidence type="ECO:0000256" key="7">
    <source>
        <dbReference type="ARBA" id="ARBA00022984"/>
    </source>
</evidence>
<feature type="domain" description="Enolpyruvate transferase" evidence="14">
    <location>
        <begin position="7"/>
        <end position="407"/>
    </location>
</feature>
<dbReference type="PANTHER" id="PTHR43783">
    <property type="entry name" value="UDP-N-ACETYLGLUCOSAMINE 1-CARBOXYVINYLTRANSFERASE"/>
    <property type="match status" value="1"/>
</dbReference>
<evidence type="ECO:0000256" key="9">
    <source>
        <dbReference type="ARBA" id="ARBA00023316"/>
    </source>
</evidence>
<gene>
    <name evidence="13 15" type="primary">murA</name>
    <name evidence="15" type="ORF">DBW97_01575</name>
</gene>
<comment type="caution">
    <text evidence="15">The sequence shown here is derived from an EMBL/GenBank/DDBJ whole genome shotgun (WGS) entry which is preliminary data.</text>
</comment>
<dbReference type="GO" id="GO:0009252">
    <property type="term" value="P:peptidoglycan biosynthetic process"/>
    <property type="evidence" value="ECO:0007669"/>
    <property type="project" value="UniProtKB-UniRule"/>
</dbReference>
<evidence type="ECO:0000256" key="3">
    <source>
        <dbReference type="ARBA" id="ARBA00022490"/>
    </source>
</evidence>
<comment type="similarity">
    <text evidence="11 13">Belongs to the EPSP synthase family. MurA subfamily.</text>
</comment>
<dbReference type="InterPro" id="IPR013792">
    <property type="entry name" value="RNA3'P_cycl/enolpyr_Trfase_a/b"/>
</dbReference>
<evidence type="ECO:0000256" key="8">
    <source>
        <dbReference type="ARBA" id="ARBA00023306"/>
    </source>
</evidence>
<feature type="binding site" evidence="13">
    <location>
        <position position="93"/>
    </location>
    <ligand>
        <name>UDP-N-acetyl-alpha-D-glucosamine</name>
        <dbReference type="ChEBI" id="CHEBI:57705"/>
    </ligand>
</feature>
<evidence type="ECO:0000313" key="15">
    <source>
        <dbReference type="EMBL" id="RCL38727.1"/>
    </source>
</evidence>
<feature type="binding site" evidence="13">
    <location>
        <begin position="22"/>
        <end position="23"/>
    </location>
    <ligand>
        <name>phosphoenolpyruvate</name>
        <dbReference type="ChEBI" id="CHEBI:58702"/>
    </ligand>
</feature>
<keyword evidence="7 13" id="KW-0573">Peptidoglycan synthesis</keyword>
<dbReference type="GO" id="GO:0005737">
    <property type="term" value="C:cytoplasm"/>
    <property type="evidence" value="ECO:0007669"/>
    <property type="project" value="UniProtKB-SubCell"/>
</dbReference>
<feature type="binding site" evidence="13">
    <location>
        <position position="328"/>
    </location>
    <ligand>
        <name>UDP-N-acetyl-alpha-D-glucosamine</name>
        <dbReference type="ChEBI" id="CHEBI:57705"/>
    </ligand>
</feature>
<proteinExistence type="inferred from homology"/>
<dbReference type="GO" id="GO:0008760">
    <property type="term" value="F:UDP-N-acetylglucosamine 1-carboxyvinyltransferase activity"/>
    <property type="evidence" value="ECO:0007669"/>
    <property type="project" value="UniProtKB-UniRule"/>
</dbReference>
<evidence type="ECO:0000256" key="11">
    <source>
        <dbReference type="ARBA" id="ARBA00038367"/>
    </source>
</evidence>
<reference evidence="15 16" key="1">
    <citation type="journal article" date="2018" name="Microbiome">
        <title>Fine metagenomic profile of the Mediterranean stratified and mixed water columns revealed by assembly and recruitment.</title>
        <authorList>
            <person name="Haro-Moreno J.M."/>
            <person name="Lopez-Perez M."/>
            <person name="De La Torre J.R."/>
            <person name="Picazo A."/>
            <person name="Camacho A."/>
            <person name="Rodriguez-Valera F."/>
        </authorList>
    </citation>
    <scope>NUCLEOTIDE SEQUENCE [LARGE SCALE GENOMIC DNA]</scope>
    <source>
        <strain evidence="15">MED-G83</strain>
    </source>
</reference>
<dbReference type="Gene3D" id="3.65.10.10">
    <property type="entry name" value="Enolpyruvate transferase domain"/>
    <property type="match status" value="2"/>
</dbReference>
<dbReference type="UniPathway" id="UPA00219"/>
<evidence type="ECO:0000313" key="16">
    <source>
        <dbReference type="Proteomes" id="UP000252147"/>
    </source>
</evidence>
<evidence type="ECO:0000259" key="14">
    <source>
        <dbReference type="Pfam" id="PF00275"/>
    </source>
</evidence>